<dbReference type="OMA" id="ILICMAP"/>
<gene>
    <name evidence="6" type="primary">LOC110732654</name>
</gene>
<reference evidence="6" key="1">
    <citation type="journal article" date="2017" name="Nature">
        <title>The genome of Chenopodium quinoa.</title>
        <authorList>
            <person name="Jarvis D.E."/>
            <person name="Ho Y.S."/>
            <person name="Lightfoot D.J."/>
            <person name="Schmoeckel S.M."/>
            <person name="Li B."/>
            <person name="Borm T.J.A."/>
            <person name="Ohyanagi H."/>
            <person name="Mineta K."/>
            <person name="Michell C.T."/>
            <person name="Saber N."/>
            <person name="Kharbatia N.M."/>
            <person name="Rupper R.R."/>
            <person name="Sharp A.R."/>
            <person name="Dally N."/>
            <person name="Boughton B.A."/>
            <person name="Woo Y.H."/>
            <person name="Gao G."/>
            <person name="Schijlen E.G.W.M."/>
            <person name="Guo X."/>
            <person name="Momin A.A."/>
            <person name="Negrao S."/>
            <person name="Al-Babili S."/>
            <person name="Gehring C."/>
            <person name="Roessner U."/>
            <person name="Jung C."/>
            <person name="Murphy K."/>
            <person name="Arold S.T."/>
            <person name="Gojobori T."/>
            <person name="van der Linden C.G."/>
            <person name="van Loo E.N."/>
            <person name="Jellen E.N."/>
            <person name="Maughan P.J."/>
            <person name="Tester M."/>
        </authorList>
    </citation>
    <scope>NUCLEOTIDE SEQUENCE [LARGE SCALE GENOMIC DNA]</scope>
    <source>
        <strain evidence="6">cv. PI 614886</strain>
    </source>
</reference>
<dbReference type="Gene3D" id="3.40.50.300">
    <property type="entry name" value="P-loop containing nucleotide triphosphate hydrolases"/>
    <property type="match status" value="1"/>
</dbReference>
<reference evidence="6" key="2">
    <citation type="submission" date="2021-03" db="UniProtKB">
        <authorList>
            <consortium name="EnsemblPlants"/>
        </authorList>
    </citation>
    <scope>IDENTIFICATION</scope>
</reference>
<dbReference type="SUPFAM" id="SSF52540">
    <property type="entry name" value="P-loop containing nucleoside triphosphate hydrolases"/>
    <property type="match status" value="1"/>
</dbReference>
<evidence type="ECO:0000259" key="5">
    <source>
        <dbReference type="Pfam" id="PF23598"/>
    </source>
</evidence>
<dbReference type="Pfam" id="PF00931">
    <property type="entry name" value="NB-ARC"/>
    <property type="match status" value="1"/>
</dbReference>
<evidence type="ECO:0000259" key="4">
    <source>
        <dbReference type="Pfam" id="PF23559"/>
    </source>
</evidence>
<dbReference type="InterPro" id="IPR058922">
    <property type="entry name" value="WHD_DRP"/>
</dbReference>
<dbReference type="InterPro" id="IPR042197">
    <property type="entry name" value="Apaf_helical"/>
</dbReference>
<dbReference type="Pfam" id="PF23598">
    <property type="entry name" value="LRR_14"/>
    <property type="match status" value="1"/>
</dbReference>
<dbReference type="RefSeq" id="XP_021768614.1">
    <property type="nucleotide sequence ID" value="XM_021912922.1"/>
</dbReference>
<dbReference type="EnsemblPlants" id="AUR62002678-RA">
    <property type="protein sequence ID" value="AUR62002678-RA:cds"/>
    <property type="gene ID" value="AUR62002678"/>
</dbReference>
<dbReference type="Gene3D" id="3.80.10.10">
    <property type="entry name" value="Ribonuclease Inhibitor"/>
    <property type="match status" value="1"/>
</dbReference>
<organism evidence="6 7">
    <name type="scientific">Chenopodium quinoa</name>
    <name type="common">Quinoa</name>
    <dbReference type="NCBI Taxonomy" id="63459"/>
    <lineage>
        <taxon>Eukaryota</taxon>
        <taxon>Viridiplantae</taxon>
        <taxon>Streptophyta</taxon>
        <taxon>Embryophyta</taxon>
        <taxon>Tracheophyta</taxon>
        <taxon>Spermatophyta</taxon>
        <taxon>Magnoliopsida</taxon>
        <taxon>eudicotyledons</taxon>
        <taxon>Gunneridae</taxon>
        <taxon>Pentapetalae</taxon>
        <taxon>Caryophyllales</taxon>
        <taxon>Chenopodiaceae</taxon>
        <taxon>Chenopodioideae</taxon>
        <taxon>Atripliceae</taxon>
        <taxon>Chenopodium</taxon>
    </lineage>
</organism>
<dbReference type="InterPro" id="IPR002182">
    <property type="entry name" value="NB-ARC"/>
</dbReference>
<proteinExistence type="predicted"/>
<keyword evidence="7" id="KW-1185">Reference proteome</keyword>
<dbReference type="OrthoDB" id="1357022at2759"/>
<dbReference type="Proteomes" id="UP000596660">
    <property type="component" value="Unplaced"/>
</dbReference>
<dbReference type="Gene3D" id="1.10.8.430">
    <property type="entry name" value="Helical domain of apoptotic protease-activating factors"/>
    <property type="match status" value="1"/>
</dbReference>
<dbReference type="InterPro" id="IPR027417">
    <property type="entry name" value="P-loop_NTPase"/>
</dbReference>
<evidence type="ECO:0000313" key="7">
    <source>
        <dbReference type="Proteomes" id="UP000596660"/>
    </source>
</evidence>
<accession>A0A803KUH0</accession>
<dbReference type="KEGG" id="cqi:110732654"/>
<feature type="domain" description="Disease resistance protein winged helix" evidence="4">
    <location>
        <begin position="268"/>
        <end position="341"/>
    </location>
</feature>
<keyword evidence="1" id="KW-0677">Repeat</keyword>
<evidence type="ECO:0008006" key="8">
    <source>
        <dbReference type="Google" id="ProtNLM"/>
    </source>
</evidence>
<dbReference type="Gene3D" id="1.10.10.10">
    <property type="entry name" value="Winged helix-like DNA-binding domain superfamily/Winged helix DNA-binding domain"/>
    <property type="match status" value="1"/>
</dbReference>
<keyword evidence="2" id="KW-0611">Plant defense</keyword>
<feature type="domain" description="Disease resistance R13L4/SHOC-2-like LRR" evidence="5">
    <location>
        <begin position="408"/>
        <end position="700"/>
    </location>
</feature>
<dbReference type="GeneID" id="110732654"/>
<evidence type="ECO:0000256" key="1">
    <source>
        <dbReference type="ARBA" id="ARBA00022737"/>
    </source>
</evidence>
<dbReference type="GO" id="GO:0006952">
    <property type="term" value="P:defense response"/>
    <property type="evidence" value="ECO:0007669"/>
    <property type="project" value="UniProtKB-KW"/>
</dbReference>
<evidence type="ECO:0000259" key="3">
    <source>
        <dbReference type="Pfam" id="PF00931"/>
    </source>
</evidence>
<dbReference type="Gramene" id="AUR62002678-RA">
    <property type="protein sequence ID" value="AUR62002678-RA:cds"/>
    <property type="gene ID" value="AUR62002678"/>
</dbReference>
<dbReference type="SUPFAM" id="SSF52058">
    <property type="entry name" value="L domain-like"/>
    <property type="match status" value="1"/>
</dbReference>
<evidence type="ECO:0000313" key="6">
    <source>
        <dbReference type="EnsemblPlants" id="AUR62002678-RA:cds"/>
    </source>
</evidence>
<dbReference type="PANTHER" id="PTHR36766:SF35">
    <property type="entry name" value="DISEASE RESISTANCE PROTEIN RGA3"/>
    <property type="match status" value="1"/>
</dbReference>
<feature type="domain" description="NB-ARC" evidence="3">
    <location>
        <begin position="11"/>
        <end position="182"/>
    </location>
</feature>
<dbReference type="FunFam" id="1.10.10.10:FF:000322">
    <property type="entry name" value="Probable disease resistance protein At1g63360"/>
    <property type="match status" value="1"/>
</dbReference>
<sequence>MENDVIIGRDDDKRNLINMLLDTTVEENVSIVTVFGIGGLGKTTLVQLVYNDGRIREEFPLKMWVCVSDDFNVKLLAAQILAVATNQAGPTDGLTMDQLQKKLRQVLERNKFLLVLDDVWNENYEELHNIKTLLAGGGIGSRVLVTSRSKKVTDVVGSCKTQELKGLSDDESLALFQKTALKPKDYPMKPQLAIIGKEIVRKCANVPLAIRVVSSLLRGQGESKWENLKDTDLTNLIQDEFNGIVPVLKIIYNYLPFHLKQCFSYCDVFPKDYKIVKMDLIHLWMAQGFIMPSNGESFEDAGKDYFKQLLQRCFFQDVDLAEGTLDEAISCKMHDLVHDLAKDVAGTEILSCNYWRQNNAEKTHHVFLDRSTSKGLFSDNLIEMKRTRTFLIDEGYLPCTLFVLDVVDLFEKISKMKCLRALSYNANYLVTRTLLSAIGKLLHLRYLELSHNQYLLVFPSSITNIYNLQTLKLYWCQKLERLPMKLGKLVNLRHLDIYGCSILICMAPDMNRMTYLHNLTGFVVGGTSNVWCSGSTGELVNLEIFSMHSEILEISVQEGVRYNAVEAREQGFQSKSQRLREIKYYWRDDNGSDESDNAEALLQSLQPNSYLRRLELWNYSGVRLLIWMMNLKSCLPNLVVIQIRGCRRLEHLPWMSQLHHLKILILNDLHGVEYKEGNIISGDEDEELVFFPSLENLKLWHVPNLKGWWKLELGKGETSRVEMLSYLRIQD</sequence>
<dbReference type="InterPro" id="IPR055414">
    <property type="entry name" value="LRR_R13L4/SHOC2-like"/>
</dbReference>
<dbReference type="GO" id="GO:0043531">
    <property type="term" value="F:ADP binding"/>
    <property type="evidence" value="ECO:0007669"/>
    <property type="project" value="InterPro"/>
</dbReference>
<dbReference type="InterPro" id="IPR032675">
    <property type="entry name" value="LRR_dom_sf"/>
</dbReference>
<dbReference type="InterPro" id="IPR036388">
    <property type="entry name" value="WH-like_DNA-bd_sf"/>
</dbReference>
<dbReference type="FunFam" id="3.40.50.300:FF:001091">
    <property type="entry name" value="Probable disease resistance protein At1g61300"/>
    <property type="match status" value="1"/>
</dbReference>
<protein>
    <recommendedName>
        <fullName evidence="8">NB-ARC domain-containing protein</fullName>
    </recommendedName>
</protein>
<dbReference type="PRINTS" id="PR00364">
    <property type="entry name" value="DISEASERSIST"/>
</dbReference>
<name>A0A803KUH0_CHEQI</name>
<evidence type="ECO:0000256" key="2">
    <source>
        <dbReference type="ARBA" id="ARBA00022821"/>
    </source>
</evidence>
<dbReference type="AlphaFoldDB" id="A0A803KUH0"/>
<dbReference type="Pfam" id="PF23559">
    <property type="entry name" value="WHD_DRP"/>
    <property type="match status" value="1"/>
</dbReference>
<dbReference type="PANTHER" id="PTHR36766">
    <property type="entry name" value="PLANT BROAD-SPECTRUM MILDEW RESISTANCE PROTEIN RPW8"/>
    <property type="match status" value="1"/>
</dbReference>